<dbReference type="OrthoDB" id="8482at2157"/>
<keyword evidence="4" id="KW-1185">Reference proteome</keyword>
<dbReference type="Pfam" id="PF24038">
    <property type="entry name" value="DUF7347"/>
    <property type="match status" value="1"/>
</dbReference>
<evidence type="ECO:0000313" key="4">
    <source>
        <dbReference type="Proteomes" id="UP000198531"/>
    </source>
</evidence>
<name>A0A1I6HGL2_9EURY</name>
<dbReference type="InterPro" id="IPR011991">
    <property type="entry name" value="ArsR-like_HTH"/>
</dbReference>
<protein>
    <recommendedName>
        <fullName evidence="5">Helix-turn-helix domain-containing protein</fullName>
    </recommendedName>
</protein>
<dbReference type="EMBL" id="FOYT01000002">
    <property type="protein sequence ID" value="SFR53508.1"/>
    <property type="molecule type" value="Genomic_DNA"/>
</dbReference>
<feature type="domain" description="DUF7351" evidence="2">
    <location>
        <begin position="108"/>
        <end position="304"/>
    </location>
</feature>
<evidence type="ECO:0008006" key="5">
    <source>
        <dbReference type="Google" id="ProtNLM"/>
    </source>
</evidence>
<accession>A0A1I6HGL2</accession>
<proteinExistence type="predicted"/>
<evidence type="ECO:0000259" key="2">
    <source>
        <dbReference type="Pfam" id="PF24042"/>
    </source>
</evidence>
<dbReference type="Pfam" id="PF24042">
    <property type="entry name" value="DUF7351"/>
    <property type="match status" value="1"/>
</dbReference>
<organism evidence="3 4">
    <name type="scientific">Halogeometricum rufum</name>
    <dbReference type="NCBI Taxonomy" id="553469"/>
    <lineage>
        <taxon>Archaea</taxon>
        <taxon>Methanobacteriati</taxon>
        <taxon>Methanobacteriota</taxon>
        <taxon>Stenosarchaea group</taxon>
        <taxon>Halobacteria</taxon>
        <taxon>Halobacteriales</taxon>
        <taxon>Haloferacaceae</taxon>
        <taxon>Halogeometricum</taxon>
    </lineage>
</organism>
<dbReference type="RefSeq" id="WP_089807264.1">
    <property type="nucleotide sequence ID" value="NZ_FOYT01000002.1"/>
</dbReference>
<evidence type="ECO:0000259" key="1">
    <source>
        <dbReference type="Pfam" id="PF24038"/>
    </source>
</evidence>
<dbReference type="AlphaFoldDB" id="A0A1I6HGL2"/>
<dbReference type="InterPro" id="IPR036388">
    <property type="entry name" value="WH-like_DNA-bd_sf"/>
</dbReference>
<feature type="domain" description="DUF7347" evidence="1">
    <location>
        <begin position="16"/>
        <end position="91"/>
    </location>
</feature>
<dbReference type="Gene3D" id="1.10.10.10">
    <property type="entry name" value="Winged helix-like DNA-binding domain superfamily/Winged helix DNA-binding domain"/>
    <property type="match status" value="1"/>
</dbReference>
<dbReference type="CDD" id="cd00090">
    <property type="entry name" value="HTH_ARSR"/>
    <property type="match status" value="1"/>
</dbReference>
<sequence>MAGDSSDRSRAATDAEAAFMTLSHDLRLEILLALWDAPGFTLSFAELRKAVGERDSGSFTYHLSELRDHFVAKTDEGYELQYPGHRVLDAIQSGVFHEQVTVGPVELDDDCRACGGRLTFEYGTDYVARIRCPDCGNRALEWPFDPGGIADRDDDAIVAAFDRRTRLVWSCALDGVCPFCAGRVDRELTGRVHEEGACIGVIEQLDRYDEYFARDHPAVVAVDCHRCSFYSFVPAGVVLLTRPAVTGRLHEAGVDLRATPLWNLGFVVDADAVAVRETEPTRVEVAVPDADESLAFTVAESCDVVRETTAER</sequence>
<dbReference type="InterPro" id="IPR055771">
    <property type="entry name" value="DUF7347"/>
</dbReference>
<evidence type="ECO:0000313" key="3">
    <source>
        <dbReference type="EMBL" id="SFR53508.1"/>
    </source>
</evidence>
<gene>
    <name evidence="3" type="ORF">SAMN04487947_2040</name>
</gene>
<dbReference type="STRING" id="553469.SAMN04487947_2040"/>
<reference evidence="4" key="1">
    <citation type="submission" date="2016-10" db="EMBL/GenBank/DDBJ databases">
        <authorList>
            <person name="Varghese N."/>
            <person name="Submissions S."/>
        </authorList>
    </citation>
    <scope>NUCLEOTIDE SEQUENCE [LARGE SCALE GENOMIC DNA]</scope>
    <source>
        <strain evidence="4">CGMCC 1.7736</strain>
    </source>
</reference>
<dbReference type="InterPro" id="IPR055775">
    <property type="entry name" value="DUF7351"/>
</dbReference>
<dbReference type="Proteomes" id="UP000198531">
    <property type="component" value="Unassembled WGS sequence"/>
</dbReference>